<accession>A0A0E9RPP1</accession>
<dbReference type="AlphaFoldDB" id="A0A0E9RPP1"/>
<feature type="region of interest" description="Disordered" evidence="1">
    <location>
        <begin position="1"/>
        <end position="50"/>
    </location>
</feature>
<reference evidence="2" key="1">
    <citation type="submission" date="2014-11" db="EMBL/GenBank/DDBJ databases">
        <authorList>
            <person name="Amaro Gonzalez C."/>
        </authorList>
    </citation>
    <scope>NUCLEOTIDE SEQUENCE</scope>
</reference>
<protein>
    <submittedName>
        <fullName evidence="2">Uncharacterized protein</fullName>
    </submittedName>
</protein>
<proteinExistence type="predicted"/>
<reference evidence="2" key="2">
    <citation type="journal article" date="2015" name="Fish Shellfish Immunol.">
        <title>Early steps in the European eel (Anguilla anguilla)-Vibrio vulnificus interaction in the gills: Role of the RtxA13 toxin.</title>
        <authorList>
            <person name="Callol A."/>
            <person name="Pajuelo D."/>
            <person name="Ebbesson L."/>
            <person name="Teles M."/>
            <person name="MacKenzie S."/>
            <person name="Amaro C."/>
        </authorList>
    </citation>
    <scope>NUCLEOTIDE SEQUENCE</scope>
</reference>
<organism evidence="2">
    <name type="scientific">Anguilla anguilla</name>
    <name type="common">European freshwater eel</name>
    <name type="synonym">Muraena anguilla</name>
    <dbReference type="NCBI Taxonomy" id="7936"/>
    <lineage>
        <taxon>Eukaryota</taxon>
        <taxon>Metazoa</taxon>
        <taxon>Chordata</taxon>
        <taxon>Craniata</taxon>
        <taxon>Vertebrata</taxon>
        <taxon>Euteleostomi</taxon>
        <taxon>Actinopterygii</taxon>
        <taxon>Neopterygii</taxon>
        <taxon>Teleostei</taxon>
        <taxon>Anguilliformes</taxon>
        <taxon>Anguillidae</taxon>
        <taxon>Anguilla</taxon>
    </lineage>
</organism>
<evidence type="ECO:0000256" key="1">
    <source>
        <dbReference type="SAM" id="MobiDB-lite"/>
    </source>
</evidence>
<sequence>MEKSDILSISSEKSPDLLGRPHLSRSSCGRVGPRRTTVLSRRKTERGEMC</sequence>
<evidence type="ECO:0000313" key="2">
    <source>
        <dbReference type="EMBL" id="JAH31084.1"/>
    </source>
</evidence>
<name>A0A0E9RPP1_ANGAN</name>
<dbReference type="EMBL" id="GBXM01077493">
    <property type="protein sequence ID" value="JAH31084.1"/>
    <property type="molecule type" value="Transcribed_RNA"/>
</dbReference>